<proteinExistence type="predicted"/>
<dbReference type="Proteomes" id="UP000054558">
    <property type="component" value="Unassembled WGS sequence"/>
</dbReference>
<sequence>MLSSLELRNCGELSGSAFEGVGCKLLQGLTLEFCGGLTNAGLEAAAAACPSLLQLNVRNVKNGPDLSAGIESFTAHGGLETITVEGCRITDVTLRSFAVRCPLLKKVLIMHEDVITDAGVAAFMTSLPGLTRVDLVFNSQLSSEGLLRRSTSGDHRLELQPLTSDSPIRMSVMFIDGGLP</sequence>
<dbReference type="EMBL" id="DF237226">
    <property type="protein sequence ID" value="GAQ86234.1"/>
    <property type="molecule type" value="Genomic_DNA"/>
</dbReference>
<evidence type="ECO:0000313" key="1">
    <source>
        <dbReference type="EMBL" id="GAQ86234.1"/>
    </source>
</evidence>
<dbReference type="AlphaFoldDB" id="A0A1Y1I5K0"/>
<keyword evidence="2" id="KW-1185">Reference proteome</keyword>
<protein>
    <submittedName>
        <fullName evidence="1">Leucine rich repeat/RNI-like superfamily protein</fullName>
    </submittedName>
</protein>
<dbReference type="InterPro" id="IPR006553">
    <property type="entry name" value="Leu-rich_rpt_Cys-con_subtyp"/>
</dbReference>
<accession>A0A1Y1I5K0</accession>
<gene>
    <name evidence="1" type="ORF">KFL_002770110</name>
</gene>
<dbReference type="STRING" id="105231.A0A1Y1I5K0"/>
<dbReference type="SMART" id="SM00367">
    <property type="entry name" value="LRR_CC"/>
    <property type="match status" value="4"/>
</dbReference>
<name>A0A1Y1I5K0_KLENI</name>
<evidence type="ECO:0000313" key="2">
    <source>
        <dbReference type="Proteomes" id="UP000054558"/>
    </source>
</evidence>
<dbReference type="Gene3D" id="3.80.10.10">
    <property type="entry name" value="Ribonuclease Inhibitor"/>
    <property type="match status" value="1"/>
</dbReference>
<reference evidence="1 2" key="1">
    <citation type="journal article" date="2014" name="Nat. Commun.">
        <title>Klebsormidium flaccidum genome reveals primary factors for plant terrestrial adaptation.</title>
        <authorList>
            <person name="Hori K."/>
            <person name="Maruyama F."/>
            <person name="Fujisawa T."/>
            <person name="Togashi T."/>
            <person name="Yamamoto N."/>
            <person name="Seo M."/>
            <person name="Sato S."/>
            <person name="Yamada T."/>
            <person name="Mori H."/>
            <person name="Tajima N."/>
            <person name="Moriyama T."/>
            <person name="Ikeuchi M."/>
            <person name="Watanabe M."/>
            <person name="Wada H."/>
            <person name="Kobayashi K."/>
            <person name="Saito M."/>
            <person name="Masuda T."/>
            <person name="Sasaki-Sekimoto Y."/>
            <person name="Mashiguchi K."/>
            <person name="Awai K."/>
            <person name="Shimojima M."/>
            <person name="Masuda S."/>
            <person name="Iwai M."/>
            <person name="Nobusawa T."/>
            <person name="Narise T."/>
            <person name="Kondo S."/>
            <person name="Saito H."/>
            <person name="Sato R."/>
            <person name="Murakawa M."/>
            <person name="Ihara Y."/>
            <person name="Oshima-Yamada Y."/>
            <person name="Ohtaka K."/>
            <person name="Satoh M."/>
            <person name="Sonobe K."/>
            <person name="Ishii M."/>
            <person name="Ohtani R."/>
            <person name="Kanamori-Sato M."/>
            <person name="Honoki R."/>
            <person name="Miyazaki D."/>
            <person name="Mochizuki H."/>
            <person name="Umetsu J."/>
            <person name="Higashi K."/>
            <person name="Shibata D."/>
            <person name="Kamiya Y."/>
            <person name="Sato N."/>
            <person name="Nakamura Y."/>
            <person name="Tabata S."/>
            <person name="Ida S."/>
            <person name="Kurokawa K."/>
            <person name="Ohta H."/>
        </authorList>
    </citation>
    <scope>NUCLEOTIDE SEQUENCE [LARGE SCALE GENOMIC DNA]</scope>
    <source>
        <strain evidence="1 2">NIES-2285</strain>
    </source>
</reference>
<dbReference type="PANTHER" id="PTHR13318">
    <property type="entry name" value="PARTNER OF PAIRED, ISOFORM B-RELATED"/>
    <property type="match status" value="1"/>
</dbReference>
<dbReference type="PANTHER" id="PTHR13318:SF190">
    <property type="entry name" value="PARTNER OF PAIRED, ISOFORM B"/>
    <property type="match status" value="1"/>
</dbReference>
<dbReference type="InterPro" id="IPR032675">
    <property type="entry name" value="LRR_dom_sf"/>
</dbReference>
<dbReference type="SUPFAM" id="SSF52047">
    <property type="entry name" value="RNI-like"/>
    <property type="match status" value="1"/>
</dbReference>
<organism evidence="1 2">
    <name type="scientific">Klebsormidium nitens</name>
    <name type="common">Green alga</name>
    <name type="synonym">Ulothrix nitens</name>
    <dbReference type="NCBI Taxonomy" id="105231"/>
    <lineage>
        <taxon>Eukaryota</taxon>
        <taxon>Viridiplantae</taxon>
        <taxon>Streptophyta</taxon>
        <taxon>Klebsormidiophyceae</taxon>
        <taxon>Klebsormidiales</taxon>
        <taxon>Klebsormidiaceae</taxon>
        <taxon>Klebsormidium</taxon>
    </lineage>
</organism>